<dbReference type="Pfam" id="PF04375">
    <property type="entry name" value="HemX"/>
    <property type="match status" value="1"/>
</dbReference>
<sequence>MSKENNSPQDNKADKNVIAPADTAAKAKPQAEKMKKNDENRGVPDQKSKQKTKKGSGTALAILAILLSLGIGAGGYYFIQQNDQQSDSQINQLTTQIAQISQKLQDGSPLSKQLNTVTNTVQDLQKNDETLQDKIANLNDELQIKNQAINALQIQINRLNSGMKDTHPKAWKLAEANYLLNNAYQKLVISDDVPSTIALLHAADRTLAQIDDPSALSVRAAIAQDLRTLMAVKVVDENKIMASLSDLTAEVSDLMPLSLRHEDDNQLSHSVKDWKENIKKSIGSFMDKFIRVTPRNSHSQELLTPRQEIYLRENLRLRLQIATIAVERHQEGVYKQSLQLVADWTKHYFDMKEPVVKQFLATVQKLQDENVAMDLPTTLTSMNLMNKLLDSANPQATNL</sequence>
<feature type="region of interest" description="Disordered" evidence="2">
    <location>
        <begin position="1"/>
        <end position="54"/>
    </location>
</feature>
<evidence type="ECO:0000256" key="1">
    <source>
        <dbReference type="SAM" id="Coils"/>
    </source>
</evidence>
<reference evidence="4 5" key="1">
    <citation type="submission" date="2018-12" db="EMBL/GenBank/DDBJ databases">
        <authorList>
            <consortium name="Pathogen Informatics"/>
        </authorList>
    </citation>
    <scope>NUCLEOTIDE SEQUENCE [LARGE SCALE GENOMIC DNA]</scope>
    <source>
        <strain evidence="4 5">NCTC12871</strain>
    </source>
</reference>
<evidence type="ECO:0000313" key="5">
    <source>
        <dbReference type="Proteomes" id="UP000279799"/>
    </source>
</evidence>
<dbReference type="EC" id="2.1.1.107" evidence="4"/>
<feature type="coiled-coil region" evidence="1">
    <location>
        <begin position="114"/>
        <end position="155"/>
    </location>
</feature>
<keyword evidence="4" id="KW-0489">Methyltransferase</keyword>
<name>A0A448TU91_9PAST</name>
<feature type="transmembrane region" description="Helical" evidence="3">
    <location>
        <begin position="57"/>
        <end position="79"/>
    </location>
</feature>
<dbReference type="OrthoDB" id="5739852at2"/>
<dbReference type="GO" id="GO:0004851">
    <property type="term" value="F:uroporphyrin-III C-methyltransferase activity"/>
    <property type="evidence" value="ECO:0007669"/>
    <property type="project" value="UniProtKB-EC"/>
</dbReference>
<dbReference type="KEGG" id="adp:NCTC12871_00936"/>
<proteinExistence type="predicted"/>
<keyword evidence="1" id="KW-0175">Coiled coil</keyword>
<dbReference type="EMBL" id="LR134510">
    <property type="protein sequence ID" value="VEJ09475.1"/>
    <property type="molecule type" value="Genomic_DNA"/>
</dbReference>
<evidence type="ECO:0000256" key="2">
    <source>
        <dbReference type="SAM" id="MobiDB-lite"/>
    </source>
</evidence>
<keyword evidence="4" id="KW-0808">Transferase</keyword>
<dbReference type="AlphaFoldDB" id="A0A448TU91"/>
<accession>A0A448TU91</accession>
<dbReference type="GO" id="GO:0032259">
    <property type="term" value="P:methylation"/>
    <property type="evidence" value="ECO:0007669"/>
    <property type="project" value="UniProtKB-KW"/>
</dbReference>
<dbReference type="PANTHER" id="PTHR38043:SF1">
    <property type="entry name" value="PROTEIN HEMX"/>
    <property type="match status" value="1"/>
</dbReference>
<dbReference type="PANTHER" id="PTHR38043">
    <property type="entry name" value="PROTEIN HEMX"/>
    <property type="match status" value="1"/>
</dbReference>
<keyword evidence="3" id="KW-0812">Transmembrane</keyword>
<keyword evidence="5" id="KW-1185">Reference proteome</keyword>
<evidence type="ECO:0000256" key="3">
    <source>
        <dbReference type="SAM" id="Phobius"/>
    </source>
</evidence>
<keyword evidence="3" id="KW-1133">Transmembrane helix</keyword>
<protein>
    <submittedName>
        <fullName evidence="4">Uroporphyrin-III C-methyltransferase</fullName>
        <ecNumber evidence="4">2.1.1.107</ecNumber>
    </submittedName>
</protein>
<feature type="compositionally biased region" description="Polar residues" evidence="2">
    <location>
        <begin position="1"/>
        <end position="10"/>
    </location>
</feature>
<feature type="compositionally biased region" description="Basic and acidic residues" evidence="2">
    <location>
        <begin position="29"/>
        <end position="48"/>
    </location>
</feature>
<dbReference type="InterPro" id="IPR007470">
    <property type="entry name" value="HemX"/>
</dbReference>
<dbReference type="RefSeq" id="WP_126599438.1">
    <property type="nucleotide sequence ID" value="NZ_LR134510.1"/>
</dbReference>
<gene>
    <name evidence="4" type="primary">hemX</name>
    <name evidence="4" type="ORF">NCTC12871_00936</name>
</gene>
<organism evidence="4 5">
    <name type="scientific">Actinobacillus delphinicola</name>
    <dbReference type="NCBI Taxonomy" id="51161"/>
    <lineage>
        <taxon>Bacteria</taxon>
        <taxon>Pseudomonadati</taxon>
        <taxon>Pseudomonadota</taxon>
        <taxon>Gammaproteobacteria</taxon>
        <taxon>Pasteurellales</taxon>
        <taxon>Pasteurellaceae</taxon>
        <taxon>Actinobacillus</taxon>
    </lineage>
</organism>
<evidence type="ECO:0000313" key="4">
    <source>
        <dbReference type="EMBL" id="VEJ09475.1"/>
    </source>
</evidence>
<dbReference type="Proteomes" id="UP000279799">
    <property type="component" value="Chromosome"/>
</dbReference>
<keyword evidence="3" id="KW-0472">Membrane</keyword>